<dbReference type="InterPro" id="IPR013538">
    <property type="entry name" value="ASHA1/2-like_C"/>
</dbReference>
<comment type="similarity">
    <text evidence="1">Belongs to the AHA1 family.</text>
</comment>
<accession>A0AAD7SAT0</accession>
<evidence type="ECO:0000259" key="3">
    <source>
        <dbReference type="Pfam" id="PF08327"/>
    </source>
</evidence>
<dbReference type="CDD" id="cd08892">
    <property type="entry name" value="SRPBCC_Aha1"/>
    <property type="match status" value="1"/>
</dbReference>
<dbReference type="SUPFAM" id="SSF55961">
    <property type="entry name" value="Bet v1-like"/>
    <property type="match status" value="1"/>
</dbReference>
<protein>
    <recommendedName>
        <fullName evidence="3">Activator of Hsp90 ATPase homologue 1/2-like C-terminal domain-containing protein</fullName>
    </recommendedName>
</protein>
<organism evidence="4 5">
    <name type="scientific">Aldrovandia affinis</name>
    <dbReference type="NCBI Taxonomy" id="143900"/>
    <lineage>
        <taxon>Eukaryota</taxon>
        <taxon>Metazoa</taxon>
        <taxon>Chordata</taxon>
        <taxon>Craniata</taxon>
        <taxon>Vertebrata</taxon>
        <taxon>Euteleostomi</taxon>
        <taxon>Actinopterygii</taxon>
        <taxon>Neopterygii</taxon>
        <taxon>Teleostei</taxon>
        <taxon>Notacanthiformes</taxon>
        <taxon>Halosauridae</taxon>
        <taxon>Aldrovandia</taxon>
    </lineage>
</organism>
<name>A0AAD7SAT0_9TELE</name>
<feature type="region of interest" description="Disordered" evidence="2">
    <location>
        <begin position="33"/>
        <end position="60"/>
    </location>
</feature>
<feature type="domain" description="Activator of Hsp90 ATPase homologue 1/2-like C-terminal" evidence="3">
    <location>
        <begin position="76"/>
        <end position="190"/>
    </location>
</feature>
<evidence type="ECO:0000256" key="1">
    <source>
        <dbReference type="ARBA" id="ARBA00006817"/>
    </source>
</evidence>
<dbReference type="Gene3D" id="3.30.530.20">
    <property type="match status" value="1"/>
</dbReference>
<feature type="compositionally biased region" description="Low complexity" evidence="2">
    <location>
        <begin position="46"/>
        <end position="60"/>
    </location>
</feature>
<evidence type="ECO:0000313" key="4">
    <source>
        <dbReference type="EMBL" id="KAJ8399197.1"/>
    </source>
</evidence>
<dbReference type="AlphaFoldDB" id="A0AAD7SAT0"/>
<dbReference type="InterPro" id="IPR023393">
    <property type="entry name" value="START-like_dom_sf"/>
</dbReference>
<keyword evidence="5" id="KW-1185">Reference proteome</keyword>
<evidence type="ECO:0000256" key="2">
    <source>
        <dbReference type="SAM" id="MobiDB-lite"/>
    </source>
</evidence>
<dbReference type="Proteomes" id="UP001221898">
    <property type="component" value="Unassembled WGS sequence"/>
</dbReference>
<dbReference type="FunFam" id="3.30.530.20:FF:000018">
    <property type="entry name" value="Activator of 90 kDa heat shock protein ATPase 1"/>
    <property type="match status" value="1"/>
</dbReference>
<reference evidence="4" key="1">
    <citation type="journal article" date="2023" name="Science">
        <title>Genome structures resolve the early diversification of teleost fishes.</title>
        <authorList>
            <person name="Parey E."/>
            <person name="Louis A."/>
            <person name="Montfort J."/>
            <person name="Bouchez O."/>
            <person name="Roques C."/>
            <person name="Iampietro C."/>
            <person name="Lluch J."/>
            <person name="Castinel A."/>
            <person name="Donnadieu C."/>
            <person name="Desvignes T."/>
            <person name="Floi Bucao C."/>
            <person name="Jouanno E."/>
            <person name="Wen M."/>
            <person name="Mejri S."/>
            <person name="Dirks R."/>
            <person name="Jansen H."/>
            <person name="Henkel C."/>
            <person name="Chen W.J."/>
            <person name="Zahm M."/>
            <person name="Cabau C."/>
            <person name="Klopp C."/>
            <person name="Thompson A.W."/>
            <person name="Robinson-Rechavi M."/>
            <person name="Braasch I."/>
            <person name="Lecointre G."/>
            <person name="Bobe J."/>
            <person name="Postlethwait J.H."/>
            <person name="Berthelot C."/>
            <person name="Roest Crollius H."/>
            <person name="Guiguen Y."/>
        </authorList>
    </citation>
    <scope>NUCLEOTIDE SEQUENCE</scope>
    <source>
        <strain evidence="4">NC1722</strain>
    </source>
</reference>
<sequence>MVNSVNKSYCLRPPTWSSASAPESALWSSGFNVQGGGGKRWPQRGSVISSGSSATPPSTGVKIPTCKVSLKETFLTSPEELYRVFVNQEMVQAFTHAAAMVDAQKGGRFQLLEGNVFGEFQELVPEQKIVMKWRYNTWPCEHYATIVLNFVERGGETELKLECKGVPASEEDRTKHGWQQYYFEAIKQTFGYGTRLY</sequence>
<evidence type="ECO:0000313" key="5">
    <source>
        <dbReference type="Proteomes" id="UP001221898"/>
    </source>
</evidence>
<gene>
    <name evidence="4" type="ORF">AAFF_G00415760</name>
</gene>
<dbReference type="EMBL" id="JAINUG010000085">
    <property type="protein sequence ID" value="KAJ8399197.1"/>
    <property type="molecule type" value="Genomic_DNA"/>
</dbReference>
<proteinExistence type="inferred from homology"/>
<dbReference type="Pfam" id="PF08327">
    <property type="entry name" value="AHSA1"/>
    <property type="match status" value="1"/>
</dbReference>
<comment type="caution">
    <text evidence="4">The sequence shown here is derived from an EMBL/GenBank/DDBJ whole genome shotgun (WGS) entry which is preliminary data.</text>
</comment>